<dbReference type="InterPro" id="IPR023365">
    <property type="entry name" value="Sortase_dom-sf"/>
</dbReference>
<organism evidence="4 5">
    <name type="scientific">Mycetocola zhadangensis</name>
    <dbReference type="NCBI Taxonomy" id="1164595"/>
    <lineage>
        <taxon>Bacteria</taxon>
        <taxon>Bacillati</taxon>
        <taxon>Actinomycetota</taxon>
        <taxon>Actinomycetes</taxon>
        <taxon>Micrococcales</taxon>
        <taxon>Microbacteriaceae</taxon>
        <taxon>Mycetocola</taxon>
    </lineage>
</organism>
<feature type="chain" id="PRO_5039664480" evidence="3">
    <location>
        <begin position="36"/>
        <end position="203"/>
    </location>
</feature>
<evidence type="ECO:0000256" key="1">
    <source>
        <dbReference type="ARBA" id="ARBA00022801"/>
    </source>
</evidence>
<comment type="caution">
    <text evidence="4">The sequence shown here is derived from an EMBL/GenBank/DDBJ whole genome shotgun (WGS) entry which is preliminary data.</text>
</comment>
<evidence type="ECO:0000313" key="4">
    <source>
        <dbReference type="EMBL" id="RLQ83987.1"/>
    </source>
</evidence>
<keyword evidence="5" id="KW-1185">Reference proteome</keyword>
<dbReference type="Gene3D" id="2.40.260.10">
    <property type="entry name" value="Sortase"/>
    <property type="match status" value="1"/>
</dbReference>
<reference evidence="4 5" key="1">
    <citation type="submission" date="2018-10" db="EMBL/GenBank/DDBJ databases">
        <authorList>
            <person name="Li J."/>
        </authorList>
    </citation>
    <scope>NUCLEOTIDE SEQUENCE [LARGE SCALE GENOMIC DNA]</scope>
    <source>
        <strain evidence="4 5">ZD1-4</strain>
    </source>
</reference>
<protein>
    <submittedName>
        <fullName evidence="4">Class E sortase</fullName>
    </submittedName>
</protein>
<name>A0A3L7J0M1_9MICO</name>
<keyword evidence="3" id="KW-0732">Signal</keyword>
<feature type="active site" description="Proton donor/acceptor" evidence="2">
    <location>
        <position position="105"/>
    </location>
</feature>
<dbReference type="Proteomes" id="UP000282460">
    <property type="component" value="Unassembled WGS sequence"/>
</dbReference>
<dbReference type="InterPro" id="IPR005754">
    <property type="entry name" value="Sortase"/>
</dbReference>
<dbReference type="AlphaFoldDB" id="A0A3L7J0M1"/>
<dbReference type="RefSeq" id="WP_121659032.1">
    <property type="nucleotide sequence ID" value="NZ_BMEK01000002.1"/>
</dbReference>
<dbReference type="InterPro" id="IPR053465">
    <property type="entry name" value="Sortase_Class_E"/>
</dbReference>
<accession>A0A3L7J0M1</accession>
<dbReference type="NCBIfam" id="NF033747">
    <property type="entry name" value="class_E_sortase"/>
    <property type="match status" value="1"/>
</dbReference>
<feature type="signal peptide" evidence="3">
    <location>
        <begin position="1"/>
        <end position="35"/>
    </location>
</feature>
<sequence>MAQQATLRSVKRLFAALAVVSAVVFWPADAPASHAGTLPPVATAVSAAPATGAVIATLRIPRFGAEYAEPIGEGIGEAAVLNHMIGHFPGTAMPGEPGNFALAGHRVTHGKPFNLIGSLVVGDPIVVETADGQYLYRFRASEYVQPSAIDVTYPVPRQDVSVNPEKVITFVACNPLFSTAERIIAYGVFESFTPAGSAEPRVG</sequence>
<dbReference type="SUPFAM" id="SSF63817">
    <property type="entry name" value="Sortase"/>
    <property type="match status" value="1"/>
</dbReference>
<evidence type="ECO:0000313" key="5">
    <source>
        <dbReference type="Proteomes" id="UP000282460"/>
    </source>
</evidence>
<dbReference type="CDD" id="cd05830">
    <property type="entry name" value="Sortase_E"/>
    <property type="match status" value="1"/>
</dbReference>
<proteinExistence type="predicted"/>
<dbReference type="Pfam" id="PF04203">
    <property type="entry name" value="Sortase"/>
    <property type="match status" value="1"/>
</dbReference>
<dbReference type="OrthoDB" id="5242879at2"/>
<dbReference type="GO" id="GO:0016787">
    <property type="term" value="F:hydrolase activity"/>
    <property type="evidence" value="ECO:0007669"/>
    <property type="project" value="UniProtKB-KW"/>
</dbReference>
<feature type="active site" description="Acyl-thioester intermediate" evidence="2">
    <location>
        <position position="173"/>
    </location>
</feature>
<dbReference type="EMBL" id="RCWJ01000002">
    <property type="protein sequence ID" value="RLQ83987.1"/>
    <property type="molecule type" value="Genomic_DNA"/>
</dbReference>
<evidence type="ECO:0000256" key="2">
    <source>
        <dbReference type="PIRSR" id="PIRSR605754-1"/>
    </source>
</evidence>
<dbReference type="InterPro" id="IPR042003">
    <property type="entry name" value="Sortase_E"/>
</dbReference>
<gene>
    <name evidence="4" type="ORF">D9V28_07005</name>
</gene>
<evidence type="ECO:0000256" key="3">
    <source>
        <dbReference type="SAM" id="SignalP"/>
    </source>
</evidence>
<keyword evidence="1" id="KW-0378">Hydrolase</keyword>